<protein>
    <submittedName>
        <fullName evidence="1">Uncharacterized protein</fullName>
    </submittedName>
</protein>
<gene>
    <name evidence="1" type="ORF">TRAPUB_11886</name>
</gene>
<evidence type="ECO:0000313" key="1">
    <source>
        <dbReference type="EMBL" id="OJT11594.1"/>
    </source>
</evidence>
<sequence>MWFSETATKREWGRLSRERTTTARTHEANYAALRALDWSWMEAASAALIHCSLCRAQKYPVRVDRDQPLWLSETAAQDEWARVLRERATTARTHEVIHGAFRALECSWRAHEANHAALRALDWSWTMIACVDSRVWSCDLPMPEGHCRVKTVRRCWRKPEMIVVV</sequence>
<reference evidence="1 2" key="1">
    <citation type="submission" date="2016-10" db="EMBL/GenBank/DDBJ databases">
        <title>Genome sequence of the basidiomycete white-rot fungus Trametes pubescens.</title>
        <authorList>
            <person name="Makela M.R."/>
            <person name="Granchi Z."/>
            <person name="Peng M."/>
            <person name="De Vries R.P."/>
            <person name="Grigoriev I."/>
            <person name="Riley R."/>
            <person name="Hilden K."/>
        </authorList>
    </citation>
    <scope>NUCLEOTIDE SEQUENCE [LARGE SCALE GENOMIC DNA]</scope>
    <source>
        <strain evidence="1 2">FBCC735</strain>
    </source>
</reference>
<organism evidence="1 2">
    <name type="scientific">Trametes pubescens</name>
    <name type="common">White-rot fungus</name>
    <dbReference type="NCBI Taxonomy" id="154538"/>
    <lineage>
        <taxon>Eukaryota</taxon>
        <taxon>Fungi</taxon>
        <taxon>Dikarya</taxon>
        <taxon>Basidiomycota</taxon>
        <taxon>Agaricomycotina</taxon>
        <taxon>Agaricomycetes</taxon>
        <taxon>Polyporales</taxon>
        <taxon>Polyporaceae</taxon>
        <taxon>Trametes</taxon>
    </lineage>
</organism>
<comment type="caution">
    <text evidence="1">The sequence shown here is derived from an EMBL/GenBank/DDBJ whole genome shotgun (WGS) entry which is preliminary data.</text>
</comment>
<proteinExistence type="predicted"/>
<evidence type="ECO:0000313" key="2">
    <source>
        <dbReference type="Proteomes" id="UP000184267"/>
    </source>
</evidence>
<dbReference type="AlphaFoldDB" id="A0A1M2VVF3"/>
<keyword evidence="2" id="KW-1185">Reference proteome</keyword>
<dbReference type="EMBL" id="MNAD01000613">
    <property type="protein sequence ID" value="OJT11594.1"/>
    <property type="molecule type" value="Genomic_DNA"/>
</dbReference>
<dbReference type="Proteomes" id="UP000184267">
    <property type="component" value="Unassembled WGS sequence"/>
</dbReference>
<accession>A0A1M2VVF3</accession>
<name>A0A1M2VVF3_TRAPU</name>